<dbReference type="Pfam" id="PF13672">
    <property type="entry name" value="PP2C_2"/>
    <property type="match status" value="1"/>
</dbReference>
<organism evidence="2 3">
    <name type="scientific">Delftia lacustris</name>
    <dbReference type="NCBI Taxonomy" id="558537"/>
    <lineage>
        <taxon>Bacteria</taxon>
        <taxon>Pseudomonadati</taxon>
        <taxon>Pseudomonadota</taxon>
        <taxon>Betaproteobacteria</taxon>
        <taxon>Burkholderiales</taxon>
        <taxon>Comamonadaceae</taxon>
        <taxon>Delftia</taxon>
    </lineage>
</organism>
<protein>
    <submittedName>
        <fullName evidence="2">Serine/threonine-protein phosphatase</fullName>
    </submittedName>
</protein>
<dbReference type="SMART" id="SM00332">
    <property type="entry name" value="PP2Cc"/>
    <property type="match status" value="1"/>
</dbReference>
<sequence>MQPAYRLQAATGIHRGDRQYQQDQVMLMAHPYVHGCLLGVLADGMGGRSGGRKASDQVMLTARQLFERFEPGKEDCTALLESIVRESHTVIRLTAISAEQEPHSTIAAFVLLPQGRCHWVHSGDSRIYHYQDATMVHRTKDHSYVQSLVDRGELTEFEAHVHPKSNILLGCLGTEAEPPMSHHVIERVYPGTTLMACSDGVWHYYTAEELGTVLNALTPREATEFLIDKARVRAQGGGDNLSLVVLKLEALESAQTA</sequence>
<evidence type="ECO:0000259" key="1">
    <source>
        <dbReference type="PROSITE" id="PS51746"/>
    </source>
</evidence>
<dbReference type="InterPro" id="IPR001932">
    <property type="entry name" value="PPM-type_phosphatase-like_dom"/>
</dbReference>
<evidence type="ECO:0000313" key="3">
    <source>
        <dbReference type="Proteomes" id="UP000595064"/>
    </source>
</evidence>
<dbReference type="SUPFAM" id="SSF81606">
    <property type="entry name" value="PP2C-like"/>
    <property type="match status" value="1"/>
</dbReference>
<dbReference type="Gene3D" id="3.60.40.10">
    <property type="entry name" value="PPM-type phosphatase domain"/>
    <property type="match status" value="1"/>
</dbReference>
<dbReference type="PROSITE" id="PS51746">
    <property type="entry name" value="PPM_2"/>
    <property type="match status" value="1"/>
</dbReference>
<dbReference type="AlphaFoldDB" id="A0A7T2YV64"/>
<dbReference type="SMART" id="SM00331">
    <property type="entry name" value="PP2C_SIG"/>
    <property type="match status" value="1"/>
</dbReference>
<dbReference type="GeneID" id="94692721"/>
<proteinExistence type="predicted"/>
<feature type="domain" description="PPM-type phosphatase" evidence="1">
    <location>
        <begin position="6"/>
        <end position="248"/>
    </location>
</feature>
<reference evidence="2 3" key="1">
    <citation type="submission" date="2020-12" db="EMBL/GenBank/DDBJ databases">
        <title>FDA dAtabase for Regulatory Grade micrObial Sequences (FDA-ARGOS): Supporting development and validation of Infectious Disease Dx tests.</title>
        <authorList>
            <person name="Sproer C."/>
            <person name="Gronow S."/>
            <person name="Severitt S."/>
            <person name="Schroder I."/>
            <person name="Tallon L."/>
            <person name="Sadzewicz L."/>
            <person name="Zhao X."/>
            <person name="Boylan J."/>
            <person name="Ott S."/>
            <person name="Bowen H."/>
            <person name="Vavikolanu K."/>
            <person name="Mehta A."/>
            <person name="Aluvathingal J."/>
            <person name="Nadendla S."/>
            <person name="Lowell S."/>
            <person name="Myers T."/>
            <person name="Yan Y."/>
            <person name="Sichtig H."/>
        </authorList>
    </citation>
    <scope>NUCLEOTIDE SEQUENCE [LARGE SCALE GENOMIC DNA]</scope>
    <source>
        <strain evidence="2 3">FDAARGOS_890</strain>
    </source>
</reference>
<gene>
    <name evidence="2" type="ORF">I6G47_06500</name>
</gene>
<keyword evidence="3" id="KW-1185">Reference proteome</keyword>
<dbReference type="Proteomes" id="UP000595064">
    <property type="component" value="Chromosome"/>
</dbReference>
<name>A0A7T2YV64_9BURK</name>
<dbReference type="KEGG" id="dla:I6G47_06500"/>
<accession>A0A7T2YV64</accession>
<dbReference type="EMBL" id="CP065748">
    <property type="protein sequence ID" value="QPS82727.1"/>
    <property type="molecule type" value="Genomic_DNA"/>
</dbReference>
<dbReference type="InterPro" id="IPR036457">
    <property type="entry name" value="PPM-type-like_dom_sf"/>
</dbReference>
<evidence type="ECO:0000313" key="2">
    <source>
        <dbReference type="EMBL" id="QPS82727.1"/>
    </source>
</evidence>
<dbReference type="RefSeq" id="WP_026062214.1">
    <property type="nucleotide sequence ID" value="NZ_AP025556.1"/>
</dbReference>